<evidence type="ECO:0000313" key="1">
    <source>
        <dbReference type="EMBL" id="ACV50170.1"/>
    </source>
</evidence>
<accession>C9DGB9</accession>
<dbReference type="EMBL" id="GQ357915">
    <property type="protein sequence ID" value="ACV50170.1"/>
    <property type="molecule type" value="Genomic_DNA"/>
</dbReference>
<dbReference type="Proteomes" id="UP000008986">
    <property type="component" value="Segment"/>
</dbReference>
<name>C9DGB9_BPW14</name>
<dbReference type="KEGG" id="vg:8684096"/>
<reference evidence="2" key="1">
    <citation type="submission" date="2009-07" db="EMBL/GenBank/DDBJ databases">
        <authorList>
            <person name="Kropinski A.M."/>
            <person name="Villegas A."/>
            <person name="Lingohr E.J."/>
        </authorList>
    </citation>
    <scope>NUCLEOTIDE SEQUENCE [LARGE SCALE GENOMIC DNA]</scope>
</reference>
<sequence length="167" mass="19437">MNITTDNFHIIRDELHKMLQGKKKNNSRQWRRTWARLAPMGFVRIIFGSGNELTRTRMAQLEQLSKELVCLIDTESIYGSGFKHDGLVIEKKKFQCYITFPIPEGEVSLRAQKITARCLLNVLADLNLYREPDWDARILAFAKTLSERKAYKKQVAARLATRLQAFY</sequence>
<proteinExistence type="predicted"/>
<organism evidence="1 2">
    <name type="scientific">Delftia phage PhiW-14</name>
    <name type="common">Deftia acidovorans bacteriophage phiW-14</name>
    <dbReference type="NCBI Taxonomy" id="665032"/>
    <lineage>
        <taxon>Viruses</taxon>
        <taxon>Duplodnaviria</taxon>
        <taxon>Heunggongvirae</taxon>
        <taxon>Uroviricota</taxon>
        <taxon>Caudoviricetes</taxon>
        <taxon>Ionavirus</taxon>
        <taxon>Ionavirus W14</taxon>
    </lineage>
</organism>
<gene>
    <name evidence="1" type="primary">148</name>
</gene>
<dbReference type="GeneID" id="8684096"/>
<protein>
    <submittedName>
        <fullName evidence="1">Uncharacterized protein</fullName>
    </submittedName>
</protein>
<keyword evidence="2" id="KW-1185">Reference proteome</keyword>
<evidence type="ECO:0000313" key="2">
    <source>
        <dbReference type="Proteomes" id="UP000008986"/>
    </source>
</evidence>
<dbReference type="RefSeq" id="YP_003359002.1">
    <property type="nucleotide sequence ID" value="NC_013697.1"/>
</dbReference>
<organismHost>
    <name type="scientific">Delftia acidovorans</name>
    <name type="common">Pseudomonas acidovorans</name>
    <name type="synonym">Comamonas acidovorans</name>
    <dbReference type="NCBI Taxonomy" id="80866"/>
</organismHost>